<evidence type="ECO:0000256" key="2">
    <source>
        <dbReference type="ARBA" id="ARBA00012417"/>
    </source>
</evidence>
<dbReference type="GO" id="GO:0005524">
    <property type="term" value="F:ATP binding"/>
    <property type="evidence" value="ECO:0007669"/>
    <property type="project" value="UniProtKB-KW"/>
</dbReference>
<dbReference type="FunFam" id="3.40.50.300:FF:000014">
    <property type="entry name" value="DNA polymerase III subunit gamma/tau"/>
    <property type="match status" value="1"/>
</dbReference>
<evidence type="ECO:0000256" key="4">
    <source>
        <dbReference type="ARBA" id="ARBA00022695"/>
    </source>
</evidence>
<evidence type="ECO:0000256" key="11">
    <source>
        <dbReference type="ARBA" id="ARBA00049244"/>
    </source>
</evidence>
<keyword evidence="7" id="KW-0547">Nucleotide-binding</keyword>
<dbReference type="CDD" id="cd00009">
    <property type="entry name" value="AAA"/>
    <property type="match status" value="1"/>
</dbReference>
<feature type="region of interest" description="Disordered" evidence="12">
    <location>
        <begin position="389"/>
        <end position="411"/>
    </location>
</feature>
<keyword evidence="4" id="KW-0548">Nucleotidyltransferase</keyword>
<dbReference type="SMART" id="SM00382">
    <property type="entry name" value="AAA"/>
    <property type="match status" value="1"/>
</dbReference>
<sequence length="511" mass="55302">MYQALYRKWRPATFAEMSGQEAVRTVLSREVEAGRLSHAYLFCGTRGTGKTTAAKILAKAANCLSPKNGNPCNECEICRGIDDGSVLDVVEIDAASNNGVDNVREIREQAQFAPVRAKYRVYIIDEVHMLSAGAYNALLKTLEEPPEHVIFILATTERHKIPATIMSRCQCFDFTRIPASDIAARLTTVAKAEHIDLDPAAADLIARLADGALRNALSILDQCAISGGAVTTATVENVAGLANRDYLFGISRALAKKDVGALMTAVSGAALQSKDLVVIVGELMTHIRDLLLISTVPTPEEFLKSPPQEFSALKELASSFDAEFLLRTLRALQTTIFEISRSPVRQTLLEAVLLELCRTESAPPPPEKVQKVPAETVASKAVPQKGLKAAAPLPDSVPPQNEAVKTAKPASARRGKPDFWDALVAALDPAISPIIAEAQAFIEGDLLTIRPERAFGLRMLSKDAWQLELKNKIKAVAGRDYELRISSENQTAQLENLAATIAQMNRSEAGN</sequence>
<dbReference type="CDD" id="cd18137">
    <property type="entry name" value="HLD_clamp_pol_III_gamma_tau"/>
    <property type="match status" value="1"/>
</dbReference>
<dbReference type="Pfam" id="PF13177">
    <property type="entry name" value="DNA_pol3_delta2"/>
    <property type="match status" value="1"/>
</dbReference>
<evidence type="ECO:0000313" key="14">
    <source>
        <dbReference type="EMBL" id="MPM29397.1"/>
    </source>
</evidence>
<feature type="domain" description="AAA+ ATPase" evidence="13">
    <location>
        <begin position="36"/>
        <end position="178"/>
    </location>
</feature>
<comment type="similarity">
    <text evidence="1">Belongs to the DnaX/STICHEL family.</text>
</comment>
<dbReference type="Pfam" id="PF12169">
    <property type="entry name" value="DNA_pol3_gamma3"/>
    <property type="match status" value="1"/>
</dbReference>
<dbReference type="Pfam" id="PF22608">
    <property type="entry name" value="DNAX_ATPase_lid"/>
    <property type="match status" value="1"/>
</dbReference>
<comment type="catalytic activity">
    <reaction evidence="11">
        <text>DNA(n) + a 2'-deoxyribonucleoside 5'-triphosphate = DNA(n+1) + diphosphate</text>
        <dbReference type="Rhea" id="RHEA:22508"/>
        <dbReference type="Rhea" id="RHEA-COMP:17339"/>
        <dbReference type="Rhea" id="RHEA-COMP:17340"/>
        <dbReference type="ChEBI" id="CHEBI:33019"/>
        <dbReference type="ChEBI" id="CHEBI:61560"/>
        <dbReference type="ChEBI" id="CHEBI:173112"/>
        <dbReference type="EC" id="2.7.7.7"/>
    </reaction>
</comment>
<dbReference type="GO" id="GO:0009360">
    <property type="term" value="C:DNA polymerase III complex"/>
    <property type="evidence" value="ECO:0007669"/>
    <property type="project" value="InterPro"/>
</dbReference>
<dbReference type="PANTHER" id="PTHR11669:SF0">
    <property type="entry name" value="PROTEIN STICHEL-LIKE 2"/>
    <property type="match status" value="1"/>
</dbReference>
<evidence type="ECO:0000256" key="6">
    <source>
        <dbReference type="ARBA" id="ARBA00022723"/>
    </source>
</evidence>
<evidence type="ECO:0000256" key="3">
    <source>
        <dbReference type="ARBA" id="ARBA00022679"/>
    </source>
</evidence>
<dbReference type="SUPFAM" id="SSF48019">
    <property type="entry name" value="post-AAA+ oligomerization domain-like"/>
    <property type="match status" value="1"/>
</dbReference>
<evidence type="ECO:0000256" key="7">
    <source>
        <dbReference type="ARBA" id="ARBA00022741"/>
    </source>
</evidence>
<keyword evidence="8" id="KW-0862">Zinc</keyword>
<keyword evidence="5" id="KW-0235">DNA replication</keyword>
<dbReference type="GO" id="GO:0006261">
    <property type="term" value="P:DNA-templated DNA replication"/>
    <property type="evidence" value="ECO:0007669"/>
    <property type="project" value="TreeGrafter"/>
</dbReference>
<keyword evidence="3" id="KW-0808">Transferase</keyword>
<dbReference type="EMBL" id="VSSQ01005500">
    <property type="protein sequence ID" value="MPM29397.1"/>
    <property type="molecule type" value="Genomic_DNA"/>
</dbReference>
<dbReference type="EC" id="2.7.7.7" evidence="2"/>
<dbReference type="AlphaFoldDB" id="A0A644YM54"/>
<dbReference type="Gene3D" id="3.40.50.300">
    <property type="entry name" value="P-loop containing nucleotide triphosphate hydrolases"/>
    <property type="match status" value="1"/>
</dbReference>
<dbReference type="GO" id="GO:0046872">
    <property type="term" value="F:metal ion binding"/>
    <property type="evidence" value="ECO:0007669"/>
    <property type="project" value="UniProtKB-KW"/>
</dbReference>
<dbReference type="SUPFAM" id="SSF52540">
    <property type="entry name" value="P-loop containing nucleoside triphosphate hydrolases"/>
    <property type="match status" value="1"/>
</dbReference>
<dbReference type="InterPro" id="IPR050238">
    <property type="entry name" value="DNA_Rep/Repair_Clamp_Loader"/>
</dbReference>
<keyword evidence="6" id="KW-0479">Metal-binding</keyword>
<dbReference type="PANTHER" id="PTHR11669">
    <property type="entry name" value="REPLICATION FACTOR C / DNA POLYMERASE III GAMMA-TAU SUBUNIT"/>
    <property type="match status" value="1"/>
</dbReference>
<gene>
    <name evidence="14" type="ORF">SDC9_75937</name>
</gene>
<dbReference type="NCBIfam" id="NF004046">
    <property type="entry name" value="PRK05563.1"/>
    <property type="match status" value="1"/>
</dbReference>
<keyword evidence="10" id="KW-0239">DNA-directed DNA polymerase</keyword>
<reference evidence="14" key="1">
    <citation type="submission" date="2019-08" db="EMBL/GenBank/DDBJ databases">
        <authorList>
            <person name="Kucharzyk K."/>
            <person name="Murdoch R.W."/>
            <person name="Higgins S."/>
            <person name="Loffler F."/>
        </authorList>
    </citation>
    <scope>NUCLEOTIDE SEQUENCE</scope>
</reference>
<evidence type="ECO:0000256" key="10">
    <source>
        <dbReference type="ARBA" id="ARBA00022932"/>
    </source>
</evidence>
<organism evidence="14">
    <name type="scientific">bioreactor metagenome</name>
    <dbReference type="NCBI Taxonomy" id="1076179"/>
    <lineage>
        <taxon>unclassified sequences</taxon>
        <taxon>metagenomes</taxon>
        <taxon>ecological metagenomes</taxon>
    </lineage>
</organism>
<name>A0A644YM54_9ZZZZ</name>
<protein>
    <recommendedName>
        <fullName evidence="2">DNA-directed DNA polymerase</fullName>
        <ecNumber evidence="2">2.7.7.7</ecNumber>
    </recommendedName>
</protein>
<evidence type="ECO:0000256" key="1">
    <source>
        <dbReference type="ARBA" id="ARBA00006360"/>
    </source>
</evidence>
<evidence type="ECO:0000256" key="9">
    <source>
        <dbReference type="ARBA" id="ARBA00022840"/>
    </source>
</evidence>
<dbReference type="Gene3D" id="1.10.8.60">
    <property type="match status" value="1"/>
</dbReference>
<dbReference type="GO" id="GO:0003887">
    <property type="term" value="F:DNA-directed DNA polymerase activity"/>
    <property type="evidence" value="ECO:0007669"/>
    <property type="project" value="UniProtKB-KW"/>
</dbReference>
<evidence type="ECO:0000256" key="5">
    <source>
        <dbReference type="ARBA" id="ARBA00022705"/>
    </source>
</evidence>
<dbReference type="InterPro" id="IPR045085">
    <property type="entry name" value="HLD_clamp_pol_III_gamma_tau"/>
</dbReference>
<dbReference type="InterPro" id="IPR012763">
    <property type="entry name" value="DNA_pol_III_sug/sutau_N"/>
</dbReference>
<dbReference type="InterPro" id="IPR003593">
    <property type="entry name" value="AAA+_ATPase"/>
</dbReference>
<dbReference type="InterPro" id="IPR022754">
    <property type="entry name" value="DNA_pol_III_gamma-3"/>
</dbReference>
<comment type="caution">
    <text evidence="14">The sequence shown here is derived from an EMBL/GenBank/DDBJ whole genome shotgun (WGS) entry which is preliminary data.</text>
</comment>
<proteinExistence type="inferred from homology"/>
<dbReference type="Gene3D" id="1.20.272.10">
    <property type="match status" value="1"/>
</dbReference>
<dbReference type="InterPro" id="IPR027417">
    <property type="entry name" value="P-loop_NTPase"/>
</dbReference>
<evidence type="ECO:0000256" key="12">
    <source>
        <dbReference type="SAM" id="MobiDB-lite"/>
    </source>
</evidence>
<dbReference type="NCBIfam" id="TIGR02397">
    <property type="entry name" value="dnaX_nterm"/>
    <property type="match status" value="1"/>
</dbReference>
<dbReference type="GO" id="GO:0003677">
    <property type="term" value="F:DNA binding"/>
    <property type="evidence" value="ECO:0007669"/>
    <property type="project" value="InterPro"/>
</dbReference>
<evidence type="ECO:0000256" key="8">
    <source>
        <dbReference type="ARBA" id="ARBA00022833"/>
    </source>
</evidence>
<evidence type="ECO:0000259" key="13">
    <source>
        <dbReference type="SMART" id="SM00382"/>
    </source>
</evidence>
<accession>A0A644YM54</accession>
<dbReference type="InterPro" id="IPR008921">
    <property type="entry name" value="DNA_pol3_clamp-load_cplx_C"/>
</dbReference>
<keyword evidence="9" id="KW-0067">ATP-binding</keyword>